<evidence type="ECO:0000313" key="3">
    <source>
        <dbReference type="Proteomes" id="UP001298681"/>
    </source>
</evidence>
<evidence type="ECO:0008006" key="4">
    <source>
        <dbReference type="Google" id="ProtNLM"/>
    </source>
</evidence>
<keyword evidence="3" id="KW-1185">Reference proteome</keyword>
<comment type="caution">
    <text evidence="2">The sequence shown here is derived from an EMBL/GenBank/DDBJ whole genome shotgun (WGS) entry which is preliminary data.</text>
</comment>
<dbReference type="Pfam" id="PF04525">
    <property type="entry name" value="LOR"/>
    <property type="match status" value="1"/>
</dbReference>
<dbReference type="InterPro" id="IPR007612">
    <property type="entry name" value="LOR"/>
</dbReference>
<dbReference type="Gene3D" id="2.40.160.200">
    <property type="entry name" value="LURP1-related"/>
    <property type="match status" value="1"/>
</dbReference>
<reference evidence="2 3" key="1">
    <citation type="submission" date="2022-01" db="EMBL/GenBank/DDBJ databases">
        <title>Collection of gut derived symbiotic bacterial strains cultured from healthy donors.</title>
        <authorList>
            <person name="Lin H."/>
            <person name="Kohout C."/>
            <person name="Waligurski E."/>
            <person name="Pamer E.G."/>
        </authorList>
    </citation>
    <scope>NUCLEOTIDE SEQUENCE [LARGE SCALE GENOMIC DNA]</scope>
    <source>
        <strain evidence="2 3">DFI.7.58</strain>
    </source>
</reference>
<dbReference type="RefSeq" id="WP_191362189.1">
    <property type="nucleotide sequence ID" value="NZ_JAKNHQ010000005.1"/>
</dbReference>
<evidence type="ECO:0000256" key="1">
    <source>
        <dbReference type="ARBA" id="ARBA00005437"/>
    </source>
</evidence>
<protein>
    <recommendedName>
        <fullName evidence="4">Tubby C 2 family protein</fullName>
    </recommendedName>
</protein>
<sequence length="163" mass="17687">MNLYLKQDTEANAGLFTVYDTCGRVCYRLSGDAQTLGGKMYLYDSNGVEAARVTHMGLAGISRYTIVVAEKERARILQNLASLKTPFRIRGISWRLRGDMALRSFDVVDAEGRVVMSHGRCWESSGECFALEIAEAENAVLCICIAAVIDSSAQAGSAVALPV</sequence>
<dbReference type="InterPro" id="IPR025659">
    <property type="entry name" value="Tubby-like_C"/>
</dbReference>
<name>A0ABS9MHI8_9FIRM</name>
<dbReference type="EMBL" id="JAKNHQ010000005">
    <property type="protein sequence ID" value="MCG4610280.1"/>
    <property type="molecule type" value="Genomic_DNA"/>
</dbReference>
<dbReference type="InterPro" id="IPR038595">
    <property type="entry name" value="LOR_sf"/>
</dbReference>
<proteinExistence type="inferred from homology"/>
<accession>A0ABS9MHI8</accession>
<gene>
    <name evidence="2" type="ORF">L0P57_04975</name>
</gene>
<evidence type="ECO:0000313" key="2">
    <source>
        <dbReference type="EMBL" id="MCG4610280.1"/>
    </source>
</evidence>
<dbReference type="Proteomes" id="UP001298681">
    <property type="component" value="Unassembled WGS sequence"/>
</dbReference>
<comment type="similarity">
    <text evidence="1">Belongs to the LOR family.</text>
</comment>
<organism evidence="2 3">
    <name type="scientific">Anaeromassilibacillus senegalensis</name>
    <dbReference type="NCBI Taxonomy" id="1673717"/>
    <lineage>
        <taxon>Bacteria</taxon>
        <taxon>Bacillati</taxon>
        <taxon>Bacillota</taxon>
        <taxon>Clostridia</taxon>
        <taxon>Eubacteriales</taxon>
        <taxon>Acutalibacteraceae</taxon>
        <taxon>Anaeromassilibacillus</taxon>
    </lineage>
</organism>
<dbReference type="SUPFAM" id="SSF54518">
    <property type="entry name" value="Tubby C-terminal domain-like"/>
    <property type="match status" value="1"/>
</dbReference>